<evidence type="ECO:0000313" key="3">
    <source>
        <dbReference type="Proteomes" id="UP000024635"/>
    </source>
</evidence>
<accession>A0A016UYV6</accession>
<feature type="region of interest" description="Disordered" evidence="1">
    <location>
        <begin position="1"/>
        <end position="26"/>
    </location>
</feature>
<evidence type="ECO:0000313" key="2">
    <source>
        <dbReference type="EMBL" id="EYC20564.1"/>
    </source>
</evidence>
<dbReference type="EMBL" id="JARK01001357">
    <property type="protein sequence ID" value="EYC20564.1"/>
    <property type="molecule type" value="Genomic_DNA"/>
</dbReference>
<proteinExistence type="predicted"/>
<gene>
    <name evidence="2" type="primary">Acey_s0021.g278</name>
    <name evidence="2" type="ORF">Y032_0021g278</name>
</gene>
<keyword evidence="3" id="KW-1185">Reference proteome</keyword>
<name>A0A016UYV6_9BILA</name>
<dbReference type="AlphaFoldDB" id="A0A016UYV6"/>
<sequence length="114" mass="12866">MSQSKYPAYNEDDGDNATSSECSSMESDPLVEMEARYLVLMNAVHRLERTYSMVEEQLAELNRVTDPLYRSFGNLVSMMLRDMPPDVAIQRMLEISAILFAPVNSCTCSKVNSD</sequence>
<dbReference type="Proteomes" id="UP000024635">
    <property type="component" value="Unassembled WGS sequence"/>
</dbReference>
<protein>
    <submittedName>
        <fullName evidence="2">Uncharacterized protein</fullName>
    </submittedName>
</protein>
<evidence type="ECO:0000256" key="1">
    <source>
        <dbReference type="SAM" id="MobiDB-lite"/>
    </source>
</evidence>
<reference evidence="3" key="1">
    <citation type="journal article" date="2015" name="Nat. Genet.">
        <title>The genome and transcriptome of the zoonotic hookworm Ancylostoma ceylanicum identify infection-specific gene families.</title>
        <authorList>
            <person name="Schwarz E.M."/>
            <person name="Hu Y."/>
            <person name="Antoshechkin I."/>
            <person name="Miller M.M."/>
            <person name="Sternberg P.W."/>
            <person name="Aroian R.V."/>
        </authorList>
    </citation>
    <scope>NUCLEOTIDE SEQUENCE</scope>
    <source>
        <strain evidence="3">HY135</strain>
    </source>
</reference>
<organism evidence="2 3">
    <name type="scientific">Ancylostoma ceylanicum</name>
    <dbReference type="NCBI Taxonomy" id="53326"/>
    <lineage>
        <taxon>Eukaryota</taxon>
        <taxon>Metazoa</taxon>
        <taxon>Ecdysozoa</taxon>
        <taxon>Nematoda</taxon>
        <taxon>Chromadorea</taxon>
        <taxon>Rhabditida</taxon>
        <taxon>Rhabditina</taxon>
        <taxon>Rhabditomorpha</taxon>
        <taxon>Strongyloidea</taxon>
        <taxon>Ancylostomatidae</taxon>
        <taxon>Ancylostomatinae</taxon>
        <taxon>Ancylostoma</taxon>
    </lineage>
</organism>
<feature type="compositionally biased region" description="Polar residues" evidence="1">
    <location>
        <begin position="16"/>
        <end position="26"/>
    </location>
</feature>
<comment type="caution">
    <text evidence="2">The sequence shown here is derived from an EMBL/GenBank/DDBJ whole genome shotgun (WGS) entry which is preliminary data.</text>
</comment>